<organism evidence="1 2">
    <name type="scientific">Pediococcus pentosaceus</name>
    <dbReference type="NCBI Taxonomy" id="1255"/>
    <lineage>
        <taxon>Bacteria</taxon>
        <taxon>Bacillati</taxon>
        <taxon>Bacillota</taxon>
        <taxon>Bacilli</taxon>
        <taxon>Lactobacillales</taxon>
        <taxon>Lactobacillaceae</taxon>
        <taxon>Pediococcus</taxon>
    </lineage>
</organism>
<reference evidence="1 2" key="1">
    <citation type="submission" date="2017-05" db="EMBL/GenBank/DDBJ databases">
        <title>Genome sequence of Pediococcus pentosaceus strain SRCM100892.</title>
        <authorList>
            <person name="Cho S.H."/>
        </authorList>
    </citation>
    <scope>NUCLEOTIDE SEQUENCE [LARGE SCALE GENOMIC DNA]</scope>
    <source>
        <strain evidence="1 2">SRCM100892</strain>
    </source>
</reference>
<accession>A0A1Y0VPA4</accession>
<dbReference type="EMBL" id="CP021474">
    <property type="protein sequence ID" value="ARW19991.1"/>
    <property type="molecule type" value="Genomic_DNA"/>
</dbReference>
<dbReference type="RefSeq" id="WP_069825251.1">
    <property type="nucleotide sequence ID" value="NZ_BEWQ01000008.1"/>
</dbReference>
<dbReference type="AlphaFoldDB" id="A0A1Y0VPA4"/>
<evidence type="ECO:0000313" key="2">
    <source>
        <dbReference type="Proteomes" id="UP000196118"/>
    </source>
</evidence>
<protein>
    <submittedName>
        <fullName evidence="1">Uncharacterized protein</fullName>
    </submittedName>
</protein>
<gene>
    <name evidence="1" type="ORF">S100892_01420</name>
</gene>
<dbReference type="Proteomes" id="UP000196118">
    <property type="component" value="Chromosome"/>
</dbReference>
<evidence type="ECO:0000313" key="1">
    <source>
        <dbReference type="EMBL" id="ARW19991.1"/>
    </source>
</evidence>
<name>A0A1Y0VPA4_PEDPE</name>
<proteinExistence type="predicted"/>
<accession>A0A8G1E5Y5</accession>
<sequence length="67" mass="7898">MDIIILIGVFIFMLGILITVFNTKIRYGFIFTHYEYRNRSMHWLSVILIILGLIIITTKAYLNGQFN</sequence>